<dbReference type="Proteomes" id="UP001310022">
    <property type="component" value="Unassembled WGS sequence"/>
</dbReference>
<proteinExistence type="predicted"/>
<organism evidence="2 3">
    <name type="scientific">Persicobacter diffluens</name>
    <dbReference type="NCBI Taxonomy" id="981"/>
    <lineage>
        <taxon>Bacteria</taxon>
        <taxon>Pseudomonadati</taxon>
        <taxon>Bacteroidota</taxon>
        <taxon>Cytophagia</taxon>
        <taxon>Cytophagales</taxon>
        <taxon>Persicobacteraceae</taxon>
        <taxon>Persicobacter</taxon>
    </lineage>
</organism>
<dbReference type="AlphaFoldDB" id="A0AAN4W1X8"/>
<evidence type="ECO:0000256" key="1">
    <source>
        <dbReference type="SAM" id="Phobius"/>
    </source>
</evidence>
<keyword evidence="1" id="KW-1133">Transmembrane helix</keyword>
<dbReference type="RefSeq" id="WP_338238523.1">
    <property type="nucleotide sequence ID" value="NZ_BQKE01000002.1"/>
</dbReference>
<evidence type="ECO:0000313" key="3">
    <source>
        <dbReference type="Proteomes" id="UP001310022"/>
    </source>
</evidence>
<accession>A0AAN4W1X8</accession>
<gene>
    <name evidence="2" type="ORF">PEDI_39010</name>
</gene>
<protein>
    <submittedName>
        <fullName evidence="2">Uncharacterized protein</fullName>
    </submittedName>
</protein>
<keyword evidence="3" id="KW-1185">Reference proteome</keyword>
<sequence>MSLQSVIDHYIRKSERSDFEIDQVRKELEAKQLKEEDIRYIVRKVDDHVQEAALNRLPKKINLPVIGEKFKKGLGTILILFGVGATLLSFCGTIDTGDTYYIYYGPIIAGLSLKIRVLSPRQRRANRHARQMLRSEKERIH</sequence>
<feature type="transmembrane region" description="Helical" evidence="1">
    <location>
        <begin position="101"/>
        <end position="118"/>
    </location>
</feature>
<keyword evidence="1" id="KW-0472">Membrane</keyword>
<name>A0AAN4W1X8_9BACT</name>
<dbReference type="EMBL" id="BQKE01000002">
    <property type="protein sequence ID" value="GJM63349.1"/>
    <property type="molecule type" value="Genomic_DNA"/>
</dbReference>
<evidence type="ECO:0000313" key="2">
    <source>
        <dbReference type="EMBL" id="GJM63349.1"/>
    </source>
</evidence>
<comment type="caution">
    <text evidence="2">The sequence shown here is derived from an EMBL/GenBank/DDBJ whole genome shotgun (WGS) entry which is preliminary data.</text>
</comment>
<reference evidence="2 3" key="1">
    <citation type="submission" date="2021-12" db="EMBL/GenBank/DDBJ databases">
        <title>Genome sequencing of bacteria with rrn-lacking chromosome and rrn-plasmid.</title>
        <authorList>
            <person name="Anda M."/>
            <person name="Iwasaki W."/>
        </authorList>
    </citation>
    <scope>NUCLEOTIDE SEQUENCE [LARGE SCALE GENOMIC DNA]</scope>
    <source>
        <strain evidence="2 3">NBRC 15940</strain>
    </source>
</reference>
<feature type="transmembrane region" description="Helical" evidence="1">
    <location>
        <begin position="74"/>
        <end position="95"/>
    </location>
</feature>
<keyword evidence="1" id="KW-0812">Transmembrane</keyword>